<dbReference type="RefSeq" id="WP_216150039.1">
    <property type="nucleotide sequence ID" value="NZ_JAHLDV010000032.1"/>
</dbReference>
<gene>
    <name evidence="4" type="ORF">KPL37_13010</name>
</gene>
<keyword evidence="2" id="KW-0326">Glycosidase</keyword>
<reference evidence="4 5" key="1">
    <citation type="submission" date="2021-06" db="EMBL/GenBank/DDBJ databases">
        <title>Clostridia strains as spoilage organisms.</title>
        <authorList>
            <person name="Wambui J."/>
            <person name="Stephan R."/>
            <person name="Stevens M.J.A."/>
        </authorList>
    </citation>
    <scope>NUCLEOTIDE SEQUENCE [LARGE SCALE GENOMIC DNA]</scope>
    <source>
        <strain evidence="4 5">DSM 14204</strain>
    </source>
</reference>
<evidence type="ECO:0000313" key="5">
    <source>
        <dbReference type="Proteomes" id="UP000776252"/>
    </source>
</evidence>
<protein>
    <submittedName>
        <fullName evidence="4">SH3 domain-containing protein</fullName>
    </submittedName>
</protein>
<proteinExistence type="predicted"/>
<dbReference type="InterPro" id="IPR002053">
    <property type="entry name" value="Glyco_hydro_25"/>
</dbReference>
<dbReference type="PROSITE" id="PS51904">
    <property type="entry name" value="GLYCOSYL_HYDROL_F25_2"/>
    <property type="match status" value="1"/>
</dbReference>
<dbReference type="Proteomes" id="UP000776252">
    <property type="component" value="Unassembled WGS sequence"/>
</dbReference>
<dbReference type="PROSITE" id="PS51781">
    <property type="entry name" value="SH3B"/>
    <property type="match status" value="1"/>
</dbReference>
<keyword evidence="5" id="KW-1185">Reference proteome</keyword>
<organism evidence="4 5">
    <name type="scientific">Clostridium frigoris</name>
    <dbReference type="NCBI Taxonomy" id="205327"/>
    <lineage>
        <taxon>Bacteria</taxon>
        <taxon>Bacillati</taxon>
        <taxon>Bacillota</taxon>
        <taxon>Clostridia</taxon>
        <taxon>Eubacteriales</taxon>
        <taxon>Clostridiaceae</taxon>
        <taxon>Clostridium</taxon>
    </lineage>
</organism>
<evidence type="ECO:0000313" key="4">
    <source>
        <dbReference type="EMBL" id="MBU3160665.1"/>
    </source>
</evidence>
<dbReference type="SMART" id="SM00641">
    <property type="entry name" value="Glyco_25"/>
    <property type="match status" value="1"/>
</dbReference>
<dbReference type="PANTHER" id="PTHR34135:SF2">
    <property type="entry name" value="LYSOZYME"/>
    <property type="match status" value="1"/>
</dbReference>
<sequence>MSNYNGIDVSSYQGFIDFAKVKGNGINIVYIKATQGTGYINPMLKEYYQGAKFNGLKIGFYHFLTHSSSSLQAQHFLNSINGLVSDCKYIIDVEGTWTIAQASKVTREFADYLISKNKEVGIYTGDYFYRDNLNSTVKNLPVWIANYGGVIMAPKYSGHQYTDKGAVRGITGNVDMNKFNDAILLTPKIVPTIVKTVATPKTTGIVTANVLNVRSGAGAGYKVIGQLKKGDKVKIDKKVNNFYSIYFGIHGGYVSVDYIK</sequence>
<dbReference type="Pfam" id="PF08239">
    <property type="entry name" value="SH3_3"/>
    <property type="match status" value="1"/>
</dbReference>
<keyword evidence="1" id="KW-0378">Hydrolase</keyword>
<dbReference type="SMART" id="SM00287">
    <property type="entry name" value="SH3b"/>
    <property type="match status" value="1"/>
</dbReference>
<dbReference type="EMBL" id="JAHLDV010000032">
    <property type="protein sequence ID" value="MBU3160665.1"/>
    <property type="molecule type" value="Genomic_DNA"/>
</dbReference>
<comment type="caution">
    <text evidence="4">The sequence shown here is derived from an EMBL/GenBank/DDBJ whole genome shotgun (WGS) entry which is preliminary data.</text>
</comment>
<name>A0ABS6BVY5_9CLOT</name>
<dbReference type="Pfam" id="PF01183">
    <property type="entry name" value="Glyco_hydro_25"/>
    <property type="match status" value="1"/>
</dbReference>
<dbReference type="InterPro" id="IPR003646">
    <property type="entry name" value="SH3-like_bac-type"/>
</dbReference>
<feature type="domain" description="SH3b" evidence="3">
    <location>
        <begin position="201"/>
        <end position="260"/>
    </location>
</feature>
<evidence type="ECO:0000256" key="2">
    <source>
        <dbReference type="ARBA" id="ARBA00023295"/>
    </source>
</evidence>
<dbReference type="PANTHER" id="PTHR34135">
    <property type="entry name" value="LYSOZYME"/>
    <property type="match status" value="1"/>
</dbReference>
<accession>A0ABS6BVY5</accession>
<evidence type="ECO:0000259" key="3">
    <source>
        <dbReference type="PROSITE" id="PS51781"/>
    </source>
</evidence>
<evidence type="ECO:0000256" key="1">
    <source>
        <dbReference type="ARBA" id="ARBA00022801"/>
    </source>
</evidence>
<dbReference type="InterPro" id="IPR018077">
    <property type="entry name" value="Glyco_hydro_fam25_subgr"/>
</dbReference>